<keyword evidence="1" id="KW-0812">Transmembrane</keyword>
<keyword evidence="3" id="KW-1185">Reference proteome</keyword>
<feature type="transmembrane region" description="Helical" evidence="1">
    <location>
        <begin position="165"/>
        <end position="192"/>
    </location>
</feature>
<keyword evidence="1" id="KW-1133">Transmembrane helix</keyword>
<feature type="transmembrane region" description="Helical" evidence="1">
    <location>
        <begin position="212"/>
        <end position="234"/>
    </location>
</feature>
<evidence type="ECO:0000313" key="2">
    <source>
        <dbReference type="EMBL" id="QEK65382.1"/>
    </source>
</evidence>
<organism evidence="2 3">
    <name type="scientific">Bacillus safensis</name>
    <dbReference type="NCBI Taxonomy" id="561879"/>
    <lineage>
        <taxon>Bacteria</taxon>
        <taxon>Bacillati</taxon>
        <taxon>Bacillota</taxon>
        <taxon>Bacilli</taxon>
        <taxon>Bacillales</taxon>
        <taxon>Bacillaceae</taxon>
        <taxon>Bacillus</taxon>
    </lineage>
</organism>
<dbReference type="Proteomes" id="UP000325032">
    <property type="component" value="Chromosome"/>
</dbReference>
<keyword evidence="1" id="KW-0472">Membrane</keyword>
<gene>
    <name evidence="2" type="ORF">FX981_03652</name>
</gene>
<accession>A0A5C0WLF6</accession>
<protein>
    <submittedName>
        <fullName evidence="2">Uncharacterized protein</fullName>
    </submittedName>
</protein>
<reference evidence="2 3" key="1">
    <citation type="journal article" date="2018" name="Plant Biotechnol. Rep.">
        <title>Diversity and antifungal activity of endophytic bacteria associated with Panax ginseng seedlings.</title>
        <authorList>
            <person name="Park J.M."/>
            <person name="Hong C.E."/>
            <person name="Jo S.H."/>
        </authorList>
    </citation>
    <scope>NUCLEOTIDE SEQUENCE [LARGE SCALE GENOMIC DNA]</scope>
    <source>
        <strain evidence="2 3">PgKB20</strain>
    </source>
</reference>
<evidence type="ECO:0000313" key="3">
    <source>
        <dbReference type="Proteomes" id="UP000325032"/>
    </source>
</evidence>
<dbReference type="AlphaFoldDB" id="A0A5C0WLF6"/>
<evidence type="ECO:0000256" key="1">
    <source>
        <dbReference type="SAM" id="Phobius"/>
    </source>
</evidence>
<feature type="transmembrane region" description="Helical" evidence="1">
    <location>
        <begin position="12"/>
        <end position="33"/>
    </location>
</feature>
<sequence>MWEFIKENIAVIAAGLSFITAVLSATIAFITNIRHKDRDRFYQNAEENLYKLIEPMYFKMNNIKNIKDDHHKVESIRKFLNTYNPEKINVSKLGNRKLINTFIETHSAYSHYRIEFDDRSLKLLLRKIASLEYFLEKEYWKLFEAIYKDHNYFKKTVSMNYLFRFFYRISIFIESTFFAVSWIIFIFMLIVIYDEYRDGTIWVDELQEKLLILLYCLVFSLFMLSMSVIINLAIADDTKQKKTISDYLTLGITSLWKKGAVKRRERKKEKAIRKEERARAASIEESD</sequence>
<dbReference type="EMBL" id="CP043404">
    <property type="protein sequence ID" value="QEK65382.1"/>
    <property type="molecule type" value="Genomic_DNA"/>
</dbReference>
<proteinExistence type="predicted"/>
<name>A0A5C0WLF6_BACIA</name>